<feature type="domain" description="B5" evidence="17">
    <location>
        <begin position="394"/>
        <end position="469"/>
    </location>
</feature>
<evidence type="ECO:0000256" key="2">
    <source>
        <dbReference type="ARBA" id="ARBA00008653"/>
    </source>
</evidence>
<dbReference type="Gene3D" id="2.40.50.140">
    <property type="entry name" value="Nucleic acid-binding proteins"/>
    <property type="match status" value="1"/>
</dbReference>
<dbReference type="SMART" id="SM00873">
    <property type="entry name" value="B3_4"/>
    <property type="match status" value="1"/>
</dbReference>
<keyword evidence="9 14" id="KW-0460">Magnesium</keyword>
<dbReference type="InterPro" id="IPR005146">
    <property type="entry name" value="B3/B4_tRNA-bd"/>
</dbReference>
<feature type="binding site" evidence="14">
    <location>
        <position position="456"/>
    </location>
    <ligand>
        <name>Mg(2+)</name>
        <dbReference type="ChEBI" id="CHEBI:18420"/>
        <note>shared with alpha subunit</note>
    </ligand>
</feature>
<dbReference type="Pfam" id="PF03483">
    <property type="entry name" value="B3_4"/>
    <property type="match status" value="1"/>
</dbReference>
<dbReference type="InterPro" id="IPR002547">
    <property type="entry name" value="tRNA-bd_dom"/>
</dbReference>
<organism evidence="18 19">
    <name type="scientific">Mycoplasmopsis phocirhinis</name>
    <dbReference type="NCBI Taxonomy" id="142650"/>
    <lineage>
        <taxon>Bacteria</taxon>
        <taxon>Bacillati</taxon>
        <taxon>Mycoplasmatota</taxon>
        <taxon>Mycoplasmoidales</taxon>
        <taxon>Metamycoplasmataceae</taxon>
        <taxon>Mycoplasmopsis</taxon>
    </lineage>
</organism>
<feature type="domain" description="TRNA-binding" evidence="16">
    <location>
        <begin position="38"/>
        <end position="151"/>
    </location>
</feature>
<dbReference type="Gene3D" id="3.30.56.10">
    <property type="match status" value="2"/>
</dbReference>
<name>A0A4V0ZAG6_9BACT</name>
<dbReference type="Gene3D" id="3.30.930.10">
    <property type="entry name" value="Bira Bifunctional Protein, Domain 2"/>
    <property type="match status" value="1"/>
</dbReference>
<dbReference type="InterPro" id="IPR041616">
    <property type="entry name" value="PheRS_beta_core"/>
</dbReference>
<feature type="binding site" evidence="14">
    <location>
        <position position="447"/>
    </location>
    <ligand>
        <name>Mg(2+)</name>
        <dbReference type="ChEBI" id="CHEBI:18420"/>
        <note>shared with alpha subunit</note>
    </ligand>
</feature>
<keyword evidence="5 14" id="KW-0436">Ligase</keyword>
<evidence type="ECO:0000256" key="15">
    <source>
        <dbReference type="PROSITE-ProRule" id="PRU00209"/>
    </source>
</evidence>
<keyword evidence="11 14" id="KW-0648">Protein biosynthesis</keyword>
<evidence type="ECO:0000256" key="7">
    <source>
        <dbReference type="ARBA" id="ARBA00022741"/>
    </source>
</evidence>
<evidence type="ECO:0000313" key="18">
    <source>
        <dbReference type="EMBL" id="QBF34632.1"/>
    </source>
</evidence>
<keyword evidence="10 15" id="KW-0694">RNA-binding</keyword>
<evidence type="ECO:0000256" key="11">
    <source>
        <dbReference type="ARBA" id="ARBA00022917"/>
    </source>
</evidence>
<sequence>MIITLKELNKFLPNINLDLSVEKAINNLGYEVETITPFSKVKGVKFAKVINVYANQNSQNLTVVELELDKGQKITIQTTAKNAKIGAYTTAFVEGSTNGEIVYGVKKMAGIESQGMLASFAELGFDVTKLPFNEQDLIMLDHLPLDVDPVQYFNLDDYIIDISTPANRSDANSYFVLARELAAYYNTEFKWFDWDNKKIKQKFKARISSKKNEQKALALMELQHKNSKTSLLDMLFLAKHGVDAKGIWAIDVSNLTLLYTGAPTHAYDRNKISSRLCAQIYSGEVEILGNKKMQVKNVLSIQDGKNVISLAALMGAQNSAVSENTNLIAFEIGAFDHKLIRHGAKEIKMETSSSIQAGRIINTQMVRFGMKYLQYKAFIDKNQFSNIVGLPAVKKGVSVLQNRKKLAIYANCEIGELKKFNHVENQLLAIGFKIDKNRIIAPNYRHDIEHYEDIIEEYFRFYGYDNFKAIAPNLSQFKVTKRDISKSLLVATGYSEVRTFTLENEQNNWLNPFNFQSTISLETFVSKEREQIRNSIITSMLQVVEFNFKRKIENINIFEKGMINYNQYSLGLISNTKTFNQIKQDIINYLKINSLTFVPFDDNEYINPNLSAKIMFNEQMIGWIGKIHPRYSNLDVWVAEFKEITNEDKIVFQPYNPNPLKTLDITFELNKNVSINQNILDIKNNFAIFEIQKIDEYHTQTSKKITLRITADSETIDLINQKYN</sequence>
<dbReference type="Gene3D" id="3.50.40.10">
    <property type="entry name" value="Phenylalanyl-trna Synthetase, Chain B, domain 3"/>
    <property type="match status" value="1"/>
</dbReference>
<keyword evidence="19" id="KW-1185">Reference proteome</keyword>
<feature type="binding site" evidence="14">
    <location>
        <position position="453"/>
    </location>
    <ligand>
        <name>Mg(2+)</name>
        <dbReference type="ChEBI" id="CHEBI:18420"/>
        <note>shared with alpha subunit</note>
    </ligand>
</feature>
<keyword evidence="4 15" id="KW-0820">tRNA-binding</keyword>
<evidence type="ECO:0000256" key="13">
    <source>
        <dbReference type="ARBA" id="ARBA00049255"/>
    </source>
</evidence>
<dbReference type="InterPro" id="IPR012340">
    <property type="entry name" value="NA-bd_OB-fold"/>
</dbReference>
<evidence type="ECO:0000256" key="3">
    <source>
        <dbReference type="ARBA" id="ARBA00011209"/>
    </source>
</evidence>
<dbReference type="InterPro" id="IPR045864">
    <property type="entry name" value="aa-tRNA-synth_II/BPL/LPL"/>
</dbReference>
<dbReference type="PROSITE" id="PS51483">
    <property type="entry name" value="B5"/>
    <property type="match status" value="1"/>
</dbReference>
<dbReference type="InterPro" id="IPR004532">
    <property type="entry name" value="Phe-tRNA-ligase_IIc_bsu_bact"/>
</dbReference>
<comment type="catalytic activity">
    <reaction evidence="13 14">
        <text>tRNA(Phe) + L-phenylalanine + ATP = L-phenylalanyl-tRNA(Phe) + AMP + diphosphate + H(+)</text>
        <dbReference type="Rhea" id="RHEA:19413"/>
        <dbReference type="Rhea" id="RHEA-COMP:9668"/>
        <dbReference type="Rhea" id="RHEA-COMP:9699"/>
        <dbReference type="ChEBI" id="CHEBI:15378"/>
        <dbReference type="ChEBI" id="CHEBI:30616"/>
        <dbReference type="ChEBI" id="CHEBI:33019"/>
        <dbReference type="ChEBI" id="CHEBI:58095"/>
        <dbReference type="ChEBI" id="CHEBI:78442"/>
        <dbReference type="ChEBI" id="CHEBI:78531"/>
        <dbReference type="ChEBI" id="CHEBI:456215"/>
        <dbReference type="EC" id="6.1.1.20"/>
    </reaction>
</comment>
<comment type="similarity">
    <text evidence="2 14">Belongs to the phenylalanyl-tRNA synthetase beta subunit family. Type 1 subfamily.</text>
</comment>
<evidence type="ECO:0000256" key="10">
    <source>
        <dbReference type="ARBA" id="ARBA00022884"/>
    </source>
</evidence>
<dbReference type="InterPro" id="IPR045060">
    <property type="entry name" value="Phe-tRNA-ligase_IIc_bsu"/>
</dbReference>
<dbReference type="SUPFAM" id="SSF46955">
    <property type="entry name" value="Putative DNA-binding domain"/>
    <property type="match status" value="1"/>
</dbReference>
<evidence type="ECO:0000256" key="6">
    <source>
        <dbReference type="ARBA" id="ARBA00022723"/>
    </source>
</evidence>
<dbReference type="InterPro" id="IPR005147">
    <property type="entry name" value="tRNA_synthase_B5-dom"/>
</dbReference>
<dbReference type="InterPro" id="IPR020825">
    <property type="entry name" value="Phe-tRNA_synthase-like_B3/B4"/>
</dbReference>
<dbReference type="SUPFAM" id="SSF50249">
    <property type="entry name" value="Nucleic acid-binding proteins"/>
    <property type="match status" value="1"/>
</dbReference>
<dbReference type="SUPFAM" id="SSF55681">
    <property type="entry name" value="Class II aaRS and biotin synthetases"/>
    <property type="match status" value="1"/>
</dbReference>
<comment type="subcellular location">
    <subcellularLocation>
        <location evidence="1 14">Cytoplasm</location>
    </subcellularLocation>
</comment>
<evidence type="ECO:0000259" key="16">
    <source>
        <dbReference type="PROSITE" id="PS50886"/>
    </source>
</evidence>
<dbReference type="SUPFAM" id="SSF56037">
    <property type="entry name" value="PheT/TilS domain"/>
    <property type="match status" value="1"/>
</dbReference>
<evidence type="ECO:0000256" key="1">
    <source>
        <dbReference type="ARBA" id="ARBA00004496"/>
    </source>
</evidence>
<dbReference type="InterPro" id="IPR009061">
    <property type="entry name" value="DNA-bd_dom_put_sf"/>
</dbReference>
<dbReference type="AlphaFoldDB" id="A0A4V0ZAG6"/>
<comment type="cofactor">
    <cofactor evidence="14">
        <name>Mg(2+)</name>
        <dbReference type="ChEBI" id="CHEBI:18420"/>
    </cofactor>
    <text evidence="14">Binds 2 magnesium ions per tetramer.</text>
</comment>
<evidence type="ECO:0000313" key="19">
    <source>
        <dbReference type="Proteomes" id="UP000289326"/>
    </source>
</evidence>
<protein>
    <recommendedName>
        <fullName evidence="14">Phenylalanine--tRNA ligase beta subunit</fullName>
        <ecNumber evidence="14">6.1.1.20</ecNumber>
    </recommendedName>
    <alternativeName>
        <fullName evidence="14">Phenylalanyl-tRNA synthetase beta subunit</fullName>
        <shortName evidence="14">PheRS</shortName>
    </alternativeName>
</protein>
<dbReference type="KEGG" id="mphi:EG856_01705"/>
<keyword evidence="14" id="KW-0963">Cytoplasm</keyword>
<dbReference type="Proteomes" id="UP000289326">
    <property type="component" value="Chromosome"/>
</dbReference>
<dbReference type="PROSITE" id="PS50886">
    <property type="entry name" value="TRBD"/>
    <property type="match status" value="1"/>
</dbReference>
<dbReference type="GO" id="GO:0000049">
    <property type="term" value="F:tRNA binding"/>
    <property type="evidence" value="ECO:0007669"/>
    <property type="project" value="UniProtKB-UniRule"/>
</dbReference>
<keyword evidence="8 14" id="KW-0067">ATP-binding</keyword>
<dbReference type="HAMAP" id="MF_00283">
    <property type="entry name" value="Phe_tRNA_synth_beta1"/>
    <property type="match status" value="1"/>
</dbReference>
<evidence type="ECO:0000256" key="4">
    <source>
        <dbReference type="ARBA" id="ARBA00022555"/>
    </source>
</evidence>
<gene>
    <name evidence="14" type="primary">pheT</name>
    <name evidence="18" type="ORF">EG856_01705</name>
</gene>
<dbReference type="GO" id="GO:0005524">
    <property type="term" value="F:ATP binding"/>
    <property type="evidence" value="ECO:0007669"/>
    <property type="project" value="UniProtKB-UniRule"/>
</dbReference>
<dbReference type="GO" id="GO:0006432">
    <property type="term" value="P:phenylalanyl-tRNA aminoacylation"/>
    <property type="evidence" value="ECO:0007669"/>
    <property type="project" value="UniProtKB-UniRule"/>
</dbReference>
<comment type="subunit">
    <text evidence="3 14">Tetramer of two alpha and two beta subunits.</text>
</comment>
<evidence type="ECO:0000259" key="17">
    <source>
        <dbReference type="PROSITE" id="PS51483"/>
    </source>
</evidence>
<dbReference type="RefSeq" id="WP_130429409.1">
    <property type="nucleotide sequence ID" value="NZ_CP034841.1"/>
</dbReference>
<proteinExistence type="inferred from homology"/>
<dbReference type="OrthoDB" id="9805455at2"/>
<evidence type="ECO:0000256" key="12">
    <source>
        <dbReference type="ARBA" id="ARBA00023146"/>
    </source>
</evidence>
<feature type="binding site" evidence="14">
    <location>
        <position position="457"/>
    </location>
    <ligand>
        <name>Mg(2+)</name>
        <dbReference type="ChEBI" id="CHEBI:18420"/>
        <note>shared with alpha subunit</note>
    </ligand>
</feature>
<dbReference type="SMART" id="SM00874">
    <property type="entry name" value="B5"/>
    <property type="match status" value="1"/>
</dbReference>
<evidence type="ECO:0000256" key="8">
    <source>
        <dbReference type="ARBA" id="ARBA00022840"/>
    </source>
</evidence>
<dbReference type="EC" id="6.1.1.20" evidence="14"/>
<accession>A0A4V0ZAG6</accession>
<dbReference type="Pfam" id="PF17759">
    <property type="entry name" value="tRNA_synthFbeta"/>
    <property type="match status" value="1"/>
</dbReference>
<keyword evidence="12 14" id="KW-0030">Aminoacyl-tRNA synthetase</keyword>
<keyword evidence="7 14" id="KW-0547">Nucleotide-binding</keyword>
<dbReference type="NCBIfam" id="NF001882">
    <property type="entry name" value="PRK00629.5-4"/>
    <property type="match status" value="1"/>
</dbReference>
<dbReference type="PANTHER" id="PTHR10947:SF0">
    <property type="entry name" value="PHENYLALANINE--TRNA LIGASE BETA SUBUNIT"/>
    <property type="match status" value="1"/>
</dbReference>
<evidence type="ECO:0000256" key="5">
    <source>
        <dbReference type="ARBA" id="ARBA00022598"/>
    </source>
</evidence>
<dbReference type="GO" id="GO:0000287">
    <property type="term" value="F:magnesium ion binding"/>
    <property type="evidence" value="ECO:0007669"/>
    <property type="project" value="UniProtKB-UniRule"/>
</dbReference>
<evidence type="ECO:0000256" key="9">
    <source>
        <dbReference type="ARBA" id="ARBA00022842"/>
    </source>
</evidence>
<dbReference type="GO" id="GO:0009328">
    <property type="term" value="C:phenylalanine-tRNA ligase complex"/>
    <property type="evidence" value="ECO:0007669"/>
    <property type="project" value="TreeGrafter"/>
</dbReference>
<dbReference type="Pfam" id="PF03484">
    <property type="entry name" value="B5"/>
    <property type="match status" value="1"/>
</dbReference>
<keyword evidence="6 14" id="KW-0479">Metal-binding</keyword>
<evidence type="ECO:0000256" key="14">
    <source>
        <dbReference type="HAMAP-Rule" id="MF_00283"/>
    </source>
</evidence>
<dbReference type="GO" id="GO:0004826">
    <property type="term" value="F:phenylalanine-tRNA ligase activity"/>
    <property type="evidence" value="ECO:0007669"/>
    <property type="project" value="UniProtKB-UniRule"/>
</dbReference>
<dbReference type="EMBL" id="CP034841">
    <property type="protein sequence ID" value="QBF34632.1"/>
    <property type="molecule type" value="Genomic_DNA"/>
</dbReference>
<reference evidence="18 19" key="1">
    <citation type="submission" date="2019-01" db="EMBL/GenBank/DDBJ databases">
        <title>Complete sequence and annotation of the Mycoplasma phocirhinis strain 852T genome.</title>
        <authorList>
            <person name="Frasca S.Jr."/>
            <person name="Kutish G.F."/>
            <person name="Castellanos Gell J."/>
            <person name="Michaels D.L."/>
            <person name="Brown D.R."/>
        </authorList>
    </citation>
    <scope>NUCLEOTIDE SEQUENCE [LARGE SCALE GENOMIC DNA]</scope>
    <source>
        <strain evidence="18 19">852</strain>
    </source>
</reference>
<dbReference type="PANTHER" id="PTHR10947">
    <property type="entry name" value="PHENYLALANYL-TRNA SYNTHETASE BETA CHAIN AND LEUCINE-RICH REPEAT-CONTAINING PROTEIN 47"/>
    <property type="match status" value="1"/>
</dbReference>